<dbReference type="eggNOG" id="ENOG502SN9D">
    <property type="taxonomic scope" value="Eukaryota"/>
</dbReference>
<dbReference type="InParanoid" id="K2R277"/>
<dbReference type="Proteomes" id="UP000007129">
    <property type="component" value="Unassembled WGS sequence"/>
</dbReference>
<dbReference type="InterPro" id="IPR028116">
    <property type="entry name" value="Cis-CaaD-like"/>
</dbReference>
<dbReference type="OrthoDB" id="2129288at2759"/>
<evidence type="ECO:0000259" key="1">
    <source>
        <dbReference type="Pfam" id="PF14832"/>
    </source>
</evidence>
<dbReference type="HOGENOM" id="CLU_113367_0_0_1"/>
<gene>
    <name evidence="2" type="ORF">MPH_06442</name>
</gene>
<dbReference type="SUPFAM" id="SSF55331">
    <property type="entry name" value="Tautomerase/MIF"/>
    <property type="match status" value="1"/>
</dbReference>
<sequence length="157" mass="18421">MPFWAIYHSESIFKDDTTRKPLAQAITKLHTEAIGLPAFYVVVVFIPLPRDGLYIGGEERERPFVRIVIDQIAAKLENDPEVYKGWTAQIDKMLEPHILAKGYDLEYHIDETEKMLWKLNGIYAPPFQSAEERKWREHNRIFYPEELQNSEGEKDTK</sequence>
<accession>K2R277</accession>
<comment type="caution">
    <text evidence="2">The sequence shown here is derived from an EMBL/GenBank/DDBJ whole genome shotgun (WGS) entry which is preliminary data.</text>
</comment>
<dbReference type="Pfam" id="PF14832">
    <property type="entry name" value="Tautomerase_3"/>
    <property type="match status" value="1"/>
</dbReference>
<organism evidence="2 3">
    <name type="scientific">Macrophomina phaseolina (strain MS6)</name>
    <name type="common">Charcoal rot fungus</name>
    <dbReference type="NCBI Taxonomy" id="1126212"/>
    <lineage>
        <taxon>Eukaryota</taxon>
        <taxon>Fungi</taxon>
        <taxon>Dikarya</taxon>
        <taxon>Ascomycota</taxon>
        <taxon>Pezizomycotina</taxon>
        <taxon>Dothideomycetes</taxon>
        <taxon>Dothideomycetes incertae sedis</taxon>
        <taxon>Botryosphaeriales</taxon>
        <taxon>Botryosphaeriaceae</taxon>
        <taxon>Macrophomina</taxon>
    </lineage>
</organism>
<proteinExistence type="predicted"/>
<evidence type="ECO:0000313" key="3">
    <source>
        <dbReference type="Proteomes" id="UP000007129"/>
    </source>
</evidence>
<feature type="domain" description="Tautomerase cis-CaaD-like" evidence="1">
    <location>
        <begin position="1"/>
        <end position="140"/>
    </location>
</feature>
<name>K2R277_MACPH</name>
<dbReference type="EMBL" id="AHHD01000276">
    <property type="protein sequence ID" value="EKG16346.1"/>
    <property type="molecule type" value="Genomic_DNA"/>
</dbReference>
<dbReference type="InterPro" id="IPR014347">
    <property type="entry name" value="Tautomerase/MIF_sf"/>
</dbReference>
<protein>
    <submittedName>
        <fullName evidence="2">Tautomerase</fullName>
    </submittedName>
</protein>
<dbReference type="VEuPathDB" id="FungiDB:MPH_06442"/>
<reference evidence="2 3" key="1">
    <citation type="journal article" date="2012" name="BMC Genomics">
        <title>Tools to kill: Genome of one of the most destructive plant pathogenic fungi Macrophomina phaseolina.</title>
        <authorList>
            <person name="Islam M.S."/>
            <person name="Haque M.S."/>
            <person name="Islam M.M."/>
            <person name="Emdad E.M."/>
            <person name="Halim A."/>
            <person name="Hossen Q.M.M."/>
            <person name="Hossain M.Z."/>
            <person name="Ahmed B."/>
            <person name="Rahim S."/>
            <person name="Rahman M.S."/>
            <person name="Alam M.M."/>
            <person name="Hou S."/>
            <person name="Wan X."/>
            <person name="Saito J.A."/>
            <person name="Alam M."/>
        </authorList>
    </citation>
    <scope>NUCLEOTIDE SEQUENCE [LARGE SCALE GENOMIC DNA]</scope>
    <source>
        <strain evidence="2 3">MS6</strain>
    </source>
</reference>
<dbReference type="AlphaFoldDB" id="K2R277"/>
<evidence type="ECO:0000313" key="2">
    <source>
        <dbReference type="EMBL" id="EKG16346.1"/>
    </source>
</evidence>
<dbReference type="Gene3D" id="3.30.429.10">
    <property type="entry name" value="Macrophage Migration Inhibitory Factor"/>
    <property type="match status" value="1"/>
</dbReference>